<dbReference type="PANTHER" id="PTHR45754">
    <property type="entry name" value="METHYLENETETRAHYDROFOLATE REDUCTASE"/>
    <property type="match status" value="1"/>
</dbReference>
<evidence type="ECO:0000256" key="3">
    <source>
        <dbReference type="ARBA" id="ARBA00006743"/>
    </source>
</evidence>
<comment type="pathway">
    <text evidence="10">Amino-acid biosynthesis; L-methionine biosynthesis via de novo pathway.</text>
</comment>
<evidence type="ECO:0000256" key="2">
    <source>
        <dbReference type="ARBA" id="ARBA00004777"/>
    </source>
</evidence>
<evidence type="ECO:0000256" key="9">
    <source>
        <dbReference type="ARBA" id="ARBA00023167"/>
    </source>
</evidence>
<keyword evidence="14" id="KW-1185">Reference proteome</keyword>
<comment type="catalytic activity">
    <reaction evidence="11">
        <text>(6S)-5-methyl-5,6,7,8-tetrahydrofolate + NAD(+) = (6R)-5,10-methylene-5,6,7,8-tetrahydrofolate + NADH + H(+)</text>
        <dbReference type="Rhea" id="RHEA:19821"/>
        <dbReference type="ChEBI" id="CHEBI:15378"/>
        <dbReference type="ChEBI" id="CHEBI:15636"/>
        <dbReference type="ChEBI" id="CHEBI:18608"/>
        <dbReference type="ChEBI" id="CHEBI:57540"/>
        <dbReference type="ChEBI" id="CHEBI:57945"/>
        <dbReference type="EC" id="1.5.1.54"/>
    </reaction>
    <physiologicalReaction direction="right-to-left" evidence="11">
        <dbReference type="Rhea" id="RHEA:19823"/>
    </physiologicalReaction>
</comment>
<evidence type="ECO:0000256" key="6">
    <source>
        <dbReference type="ARBA" id="ARBA00022827"/>
    </source>
</evidence>
<dbReference type="Proteomes" id="UP001279642">
    <property type="component" value="Unassembled WGS sequence"/>
</dbReference>
<evidence type="ECO:0000313" key="13">
    <source>
        <dbReference type="EMBL" id="MDY0882735.1"/>
    </source>
</evidence>
<keyword evidence="9" id="KW-0486">Methionine biosynthesis</keyword>
<dbReference type="CDD" id="cd00537">
    <property type="entry name" value="MTHFR"/>
    <property type="match status" value="1"/>
</dbReference>
<dbReference type="Gene3D" id="3.20.20.220">
    <property type="match status" value="1"/>
</dbReference>
<keyword evidence="7 12" id="KW-0560">Oxidoreductase</keyword>
<dbReference type="PANTHER" id="PTHR45754:SF3">
    <property type="entry name" value="METHYLENETETRAHYDROFOLATE REDUCTASE (NADPH)"/>
    <property type="match status" value="1"/>
</dbReference>
<sequence length="288" mass="31717">MNKAVTFSIEIFPPRDAAGWNQFDQTLTRLKKLQPRFCSVTYGAGGSARRGSDIALAHVQRQTSLTPAAHLTCVALSRNETLDIARHWWAEGIRHIVALRGDMAEAGTPFHPHPAGYKYAAELVAALRDLADFEISVGCYPEIHPESHDRLADLFNLKQKLNAGAIRAISQFFFEPEVFLRFRDAAAAIGIHHPLVPGILPILDFNKAAGFARRCGASIPKWLIDRFDGLENESDARGQVAASLAVSMCERLIAEGVQNFHFYTLNRPTLTLAICHALGIQPALERAA</sequence>
<keyword evidence="5 12" id="KW-0285">Flavoprotein</keyword>
<comment type="similarity">
    <text evidence="3 12">Belongs to the methylenetetrahydrofolate reductase family.</text>
</comment>
<evidence type="ECO:0000256" key="1">
    <source>
        <dbReference type="ARBA" id="ARBA00001974"/>
    </source>
</evidence>
<evidence type="ECO:0000313" key="14">
    <source>
        <dbReference type="Proteomes" id="UP001279642"/>
    </source>
</evidence>
<dbReference type="InterPro" id="IPR004620">
    <property type="entry name" value="MTHF_reductase_bac"/>
</dbReference>
<dbReference type="InterPro" id="IPR029041">
    <property type="entry name" value="FAD-linked_oxidoreductase-like"/>
</dbReference>
<dbReference type="EC" id="1.5.1.54" evidence="12"/>
<reference evidence="13 14" key="1">
    <citation type="journal article" date="2016" name="Antonie Van Leeuwenhoek">
        <title>Dongia soli sp. nov., isolated from soil from Dokdo, Korea.</title>
        <authorList>
            <person name="Kim D.U."/>
            <person name="Lee H."/>
            <person name="Kim H."/>
            <person name="Kim S.G."/>
            <person name="Ka J.O."/>
        </authorList>
    </citation>
    <scope>NUCLEOTIDE SEQUENCE [LARGE SCALE GENOMIC DNA]</scope>
    <source>
        <strain evidence="13 14">D78</strain>
    </source>
</reference>
<evidence type="ECO:0000256" key="8">
    <source>
        <dbReference type="ARBA" id="ARBA00023027"/>
    </source>
</evidence>
<evidence type="ECO:0000256" key="11">
    <source>
        <dbReference type="ARBA" id="ARBA00048628"/>
    </source>
</evidence>
<name>A0ABU5E9S8_9PROT</name>
<evidence type="ECO:0000256" key="12">
    <source>
        <dbReference type="RuleBase" id="RU003862"/>
    </source>
</evidence>
<dbReference type="NCBIfam" id="TIGR00676">
    <property type="entry name" value="fadh2"/>
    <property type="match status" value="1"/>
</dbReference>
<evidence type="ECO:0000256" key="10">
    <source>
        <dbReference type="ARBA" id="ARBA00034478"/>
    </source>
</evidence>
<comment type="caution">
    <text evidence="13">The sequence shown here is derived from an EMBL/GenBank/DDBJ whole genome shotgun (WGS) entry which is preliminary data.</text>
</comment>
<organism evidence="13 14">
    <name type="scientific">Dongia soli</name>
    <dbReference type="NCBI Taxonomy" id="600628"/>
    <lineage>
        <taxon>Bacteria</taxon>
        <taxon>Pseudomonadati</taxon>
        <taxon>Pseudomonadota</taxon>
        <taxon>Alphaproteobacteria</taxon>
        <taxon>Rhodospirillales</taxon>
        <taxon>Dongiaceae</taxon>
        <taxon>Dongia</taxon>
    </lineage>
</organism>
<dbReference type="RefSeq" id="WP_320507798.1">
    <property type="nucleotide sequence ID" value="NZ_JAXCLW010000002.1"/>
</dbReference>
<proteinExistence type="inferred from homology"/>
<dbReference type="EMBL" id="JAXCLW010000002">
    <property type="protein sequence ID" value="MDY0882735.1"/>
    <property type="molecule type" value="Genomic_DNA"/>
</dbReference>
<dbReference type="InterPro" id="IPR003171">
    <property type="entry name" value="Mehydrof_redctse-like"/>
</dbReference>
<comment type="pathway">
    <text evidence="2 12">One-carbon metabolism; tetrahydrofolate interconversion.</text>
</comment>
<dbReference type="GO" id="GO:0004489">
    <property type="term" value="F:methylenetetrahydrofolate reductase [NAD(P)H] activity"/>
    <property type="evidence" value="ECO:0007669"/>
    <property type="project" value="UniProtKB-EC"/>
</dbReference>
<keyword evidence="8" id="KW-0520">NAD</keyword>
<evidence type="ECO:0000256" key="7">
    <source>
        <dbReference type="ARBA" id="ARBA00023002"/>
    </source>
</evidence>
<dbReference type="SUPFAM" id="SSF51730">
    <property type="entry name" value="FAD-linked oxidoreductase"/>
    <property type="match status" value="1"/>
</dbReference>
<keyword evidence="4" id="KW-0028">Amino-acid biosynthesis</keyword>
<evidence type="ECO:0000256" key="4">
    <source>
        <dbReference type="ARBA" id="ARBA00022605"/>
    </source>
</evidence>
<evidence type="ECO:0000256" key="5">
    <source>
        <dbReference type="ARBA" id="ARBA00022630"/>
    </source>
</evidence>
<accession>A0ABU5E9S8</accession>
<comment type="cofactor">
    <cofactor evidence="1 12">
        <name>FAD</name>
        <dbReference type="ChEBI" id="CHEBI:57692"/>
    </cofactor>
</comment>
<keyword evidence="6 12" id="KW-0274">FAD</keyword>
<dbReference type="Pfam" id="PF02219">
    <property type="entry name" value="MTHFR"/>
    <property type="match status" value="1"/>
</dbReference>
<gene>
    <name evidence="13" type="primary">metF</name>
    <name evidence="13" type="ORF">SMD27_07765</name>
</gene>
<protein>
    <recommendedName>
        <fullName evidence="12">Methylenetetrahydrofolate reductase</fullName>
        <ecNumber evidence="12">1.5.1.54</ecNumber>
    </recommendedName>
</protein>